<reference evidence="2 3" key="1">
    <citation type="submission" date="2023-07" db="EMBL/GenBank/DDBJ databases">
        <authorList>
            <person name="Peeters C."/>
        </authorList>
    </citation>
    <scope>NUCLEOTIDE SEQUENCE [LARGE SCALE GENOMIC DNA]</scope>
    <source>
        <strain evidence="2 3">LMG 18101</strain>
    </source>
</reference>
<dbReference type="PANTHER" id="PTHR43283">
    <property type="entry name" value="BETA-LACTAMASE-RELATED"/>
    <property type="match status" value="1"/>
</dbReference>
<dbReference type="Gene3D" id="3.40.710.10">
    <property type="entry name" value="DD-peptidase/beta-lactamase superfamily"/>
    <property type="match status" value="1"/>
</dbReference>
<dbReference type="EMBL" id="CATZLL010000021">
    <property type="protein sequence ID" value="CAJ0822259.1"/>
    <property type="molecule type" value="Genomic_DNA"/>
</dbReference>
<accession>A0ABN9JRL9</accession>
<dbReference type="SUPFAM" id="SSF56601">
    <property type="entry name" value="beta-lactamase/transpeptidase-like"/>
    <property type="match status" value="1"/>
</dbReference>
<comment type="caution">
    <text evidence="2">The sequence shown here is derived from an EMBL/GenBank/DDBJ whole genome shotgun (WGS) entry which is preliminary data.</text>
</comment>
<dbReference type="InterPro" id="IPR001466">
    <property type="entry name" value="Beta-lactam-related"/>
</dbReference>
<evidence type="ECO:0000313" key="2">
    <source>
        <dbReference type="EMBL" id="CAJ0822259.1"/>
    </source>
</evidence>
<keyword evidence="3" id="KW-1185">Reference proteome</keyword>
<name>A0ABN9JRL9_9RALS</name>
<evidence type="ECO:0000259" key="1">
    <source>
        <dbReference type="Pfam" id="PF00144"/>
    </source>
</evidence>
<feature type="domain" description="Beta-lactamase-related" evidence="1">
    <location>
        <begin position="17"/>
        <end position="320"/>
    </location>
</feature>
<gene>
    <name evidence="2" type="primary">flp</name>
    <name evidence="2" type="ORF">LMG18101_04916</name>
</gene>
<sequence>MNAPTPTNPGSAMTTLEAWLEATTTAGSIPGVSIATLRSGNVITERCFGIRGTHDPSPVDAQTVFEAASLTKPLVSFIALQLVDEGLLDLDVPLLDLCGEYVPNDPRAHHITSRHVLTHTSGLPNIVREAAPLQTYFAPGERFSYGSSALAWLQRAMQAVAGRPLETLARERVFAPLGMAHSSLEWQDRFAANHAQGHEWEGEPVPKRRVEAAQASWSLLTTASDYLRFVRAVLHAEGLSSRSYAQWFAPAVQVRQGDNAEDLSGTNPPNPNVAWGLGWGLEPAQQCFFHWGHSPGFRAYVVGNRTTRDAVVWLANSARGLRLAHTVLPETVPGEHPSVQWLQIGKL</sequence>
<dbReference type="InterPro" id="IPR050789">
    <property type="entry name" value="Diverse_Enzym_Activities"/>
</dbReference>
<dbReference type="InterPro" id="IPR012338">
    <property type="entry name" value="Beta-lactam/transpept-like"/>
</dbReference>
<protein>
    <submittedName>
        <fullName evidence="2">Protein flp</fullName>
    </submittedName>
</protein>
<dbReference type="Proteomes" id="UP001189757">
    <property type="component" value="Unassembled WGS sequence"/>
</dbReference>
<evidence type="ECO:0000313" key="3">
    <source>
        <dbReference type="Proteomes" id="UP001189757"/>
    </source>
</evidence>
<organism evidence="2 3">
    <name type="scientific">Ralstonia flaminis</name>
    <dbReference type="NCBI Taxonomy" id="3058597"/>
    <lineage>
        <taxon>Bacteria</taxon>
        <taxon>Pseudomonadati</taxon>
        <taxon>Pseudomonadota</taxon>
        <taxon>Betaproteobacteria</taxon>
        <taxon>Burkholderiales</taxon>
        <taxon>Burkholderiaceae</taxon>
        <taxon>Ralstonia</taxon>
    </lineage>
</organism>
<dbReference type="PANTHER" id="PTHR43283:SF18">
    <property type="match status" value="1"/>
</dbReference>
<proteinExistence type="predicted"/>
<dbReference type="Pfam" id="PF00144">
    <property type="entry name" value="Beta-lactamase"/>
    <property type="match status" value="1"/>
</dbReference>